<dbReference type="SUPFAM" id="SSF46894">
    <property type="entry name" value="C-terminal effector domain of the bipartite response regulators"/>
    <property type="match status" value="1"/>
</dbReference>
<dbReference type="GO" id="GO:0005829">
    <property type="term" value="C:cytosol"/>
    <property type="evidence" value="ECO:0007669"/>
    <property type="project" value="TreeGrafter"/>
</dbReference>
<dbReference type="InterPro" id="IPR011006">
    <property type="entry name" value="CheY-like_superfamily"/>
</dbReference>
<feature type="DNA-binding region" description="OmpR/PhoB-type" evidence="7">
    <location>
        <begin position="126"/>
        <end position="225"/>
    </location>
</feature>
<dbReference type="GO" id="GO:0032993">
    <property type="term" value="C:protein-DNA complex"/>
    <property type="evidence" value="ECO:0007669"/>
    <property type="project" value="TreeGrafter"/>
</dbReference>
<feature type="domain" description="OmpR/PhoB-type" evidence="9">
    <location>
        <begin position="126"/>
        <end position="225"/>
    </location>
</feature>
<dbReference type="InterPro" id="IPR039420">
    <property type="entry name" value="WalR-like"/>
</dbReference>
<evidence type="ECO:0000313" key="11">
    <source>
        <dbReference type="Proteomes" id="UP000233618"/>
    </source>
</evidence>
<dbReference type="PROSITE" id="PS50110">
    <property type="entry name" value="RESPONSE_REGULATORY"/>
    <property type="match status" value="1"/>
</dbReference>
<evidence type="ECO:0000259" key="8">
    <source>
        <dbReference type="PROSITE" id="PS50110"/>
    </source>
</evidence>
<dbReference type="InterPro" id="IPR001789">
    <property type="entry name" value="Sig_transdc_resp-reg_receiver"/>
</dbReference>
<dbReference type="SUPFAM" id="SSF52172">
    <property type="entry name" value="CheY-like"/>
    <property type="match status" value="1"/>
</dbReference>
<keyword evidence="1 6" id="KW-0597">Phosphoprotein</keyword>
<dbReference type="PROSITE" id="PS51755">
    <property type="entry name" value="OMPR_PHOB"/>
    <property type="match status" value="1"/>
</dbReference>
<dbReference type="PANTHER" id="PTHR48111:SF1">
    <property type="entry name" value="TWO-COMPONENT RESPONSE REGULATOR ORR33"/>
    <property type="match status" value="1"/>
</dbReference>
<keyword evidence="3" id="KW-0805">Transcription regulation</keyword>
<dbReference type="CDD" id="cd00383">
    <property type="entry name" value="trans_reg_C"/>
    <property type="match status" value="1"/>
</dbReference>
<dbReference type="InterPro" id="IPR036388">
    <property type="entry name" value="WH-like_DNA-bd_sf"/>
</dbReference>
<dbReference type="Proteomes" id="UP000233618">
    <property type="component" value="Unassembled WGS sequence"/>
</dbReference>
<evidence type="ECO:0000259" key="9">
    <source>
        <dbReference type="PROSITE" id="PS51755"/>
    </source>
</evidence>
<dbReference type="RefSeq" id="WP_101308797.1">
    <property type="nucleotide sequence ID" value="NZ_MVDE01000005.1"/>
</dbReference>
<keyword evidence="5" id="KW-0804">Transcription</keyword>
<gene>
    <name evidence="10" type="ORF">BZG01_05295</name>
</gene>
<dbReference type="InterPro" id="IPR016032">
    <property type="entry name" value="Sig_transdc_resp-reg_C-effctor"/>
</dbReference>
<reference evidence="10 11" key="1">
    <citation type="journal article" date="2017" name="Front. Microbiol.">
        <title>Labilibaculum manganireducens gen. nov., sp. nov. and Labilibaculum filiforme sp. nov., Novel Bacteroidetes Isolated from Subsurface Sediments of the Baltic Sea.</title>
        <authorList>
            <person name="Vandieken V."/>
            <person name="Marshall I.P."/>
            <person name="Niemann H."/>
            <person name="Engelen B."/>
            <person name="Cypionka H."/>
        </authorList>
    </citation>
    <scope>NUCLEOTIDE SEQUENCE [LARGE SCALE GENOMIC DNA]</scope>
    <source>
        <strain evidence="10 11">59.10-2M</strain>
    </source>
</reference>
<dbReference type="CDD" id="cd00156">
    <property type="entry name" value="REC"/>
    <property type="match status" value="1"/>
</dbReference>
<dbReference type="SMART" id="SM00862">
    <property type="entry name" value="Trans_reg_C"/>
    <property type="match status" value="1"/>
</dbReference>
<proteinExistence type="predicted"/>
<feature type="modified residue" description="4-aspartylphosphate" evidence="6">
    <location>
        <position position="55"/>
    </location>
</feature>
<protein>
    <recommendedName>
        <fullName evidence="12">DNA-binding response regulator</fullName>
    </recommendedName>
</protein>
<dbReference type="GO" id="GO:0000156">
    <property type="term" value="F:phosphorelay response regulator activity"/>
    <property type="evidence" value="ECO:0007669"/>
    <property type="project" value="TreeGrafter"/>
</dbReference>
<comment type="caution">
    <text evidence="10">The sequence shown here is derived from an EMBL/GenBank/DDBJ whole genome shotgun (WGS) entry which is preliminary data.</text>
</comment>
<dbReference type="SMART" id="SM00448">
    <property type="entry name" value="REC"/>
    <property type="match status" value="1"/>
</dbReference>
<dbReference type="InterPro" id="IPR001867">
    <property type="entry name" value="OmpR/PhoB-type_DNA-bd"/>
</dbReference>
<organism evidence="10 11">
    <name type="scientific">Labilibaculum manganireducens</name>
    <dbReference type="NCBI Taxonomy" id="1940525"/>
    <lineage>
        <taxon>Bacteria</taxon>
        <taxon>Pseudomonadati</taxon>
        <taxon>Bacteroidota</taxon>
        <taxon>Bacteroidia</taxon>
        <taxon>Marinilabiliales</taxon>
        <taxon>Marinifilaceae</taxon>
        <taxon>Labilibaculum</taxon>
    </lineage>
</organism>
<dbReference type="Pfam" id="PF00486">
    <property type="entry name" value="Trans_reg_C"/>
    <property type="match status" value="1"/>
</dbReference>
<evidence type="ECO:0000313" key="10">
    <source>
        <dbReference type="EMBL" id="PKQ68163.1"/>
    </source>
</evidence>
<evidence type="ECO:0000256" key="1">
    <source>
        <dbReference type="ARBA" id="ARBA00022553"/>
    </source>
</evidence>
<dbReference type="GO" id="GO:0006355">
    <property type="term" value="P:regulation of DNA-templated transcription"/>
    <property type="evidence" value="ECO:0007669"/>
    <property type="project" value="InterPro"/>
</dbReference>
<sequence>MEQLKVLFVDDDLNLGSFVTTILETDYNYKVHFQNTLLGIDTIVQTLMPDIIIMDVEIGKENGMDKAQDIIAKYPQIPLLFVSSHTEDDFITKGINIGGNAYIPKPLSIPVLVSYIQRFALKTSLPQIIELAGYQLNLSTNKFFYKKQLIKKLSPFEKSALAVLMEHPNETVTKEQLAEKLWNHSLETNNSASLNNILSKLRDLFKDNSSLKIRNIRGVGYMMNY</sequence>
<evidence type="ECO:0000256" key="2">
    <source>
        <dbReference type="ARBA" id="ARBA00023012"/>
    </source>
</evidence>
<evidence type="ECO:0000256" key="7">
    <source>
        <dbReference type="PROSITE-ProRule" id="PRU01091"/>
    </source>
</evidence>
<dbReference type="Gene3D" id="1.10.10.10">
    <property type="entry name" value="Winged helix-like DNA-binding domain superfamily/Winged helix DNA-binding domain"/>
    <property type="match status" value="1"/>
</dbReference>
<evidence type="ECO:0008006" key="12">
    <source>
        <dbReference type="Google" id="ProtNLM"/>
    </source>
</evidence>
<keyword evidence="2" id="KW-0902">Two-component regulatory system</keyword>
<evidence type="ECO:0000256" key="5">
    <source>
        <dbReference type="ARBA" id="ARBA00023163"/>
    </source>
</evidence>
<keyword evidence="11" id="KW-1185">Reference proteome</keyword>
<keyword evidence="4 7" id="KW-0238">DNA-binding</keyword>
<dbReference type="EMBL" id="MVDE01000005">
    <property type="protein sequence ID" value="PKQ68163.1"/>
    <property type="molecule type" value="Genomic_DNA"/>
</dbReference>
<feature type="domain" description="Response regulatory" evidence="8">
    <location>
        <begin position="5"/>
        <end position="120"/>
    </location>
</feature>
<evidence type="ECO:0000256" key="3">
    <source>
        <dbReference type="ARBA" id="ARBA00023015"/>
    </source>
</evidence>
<dbReference type="Gene3D" id="3.40.50.2300">
    <property type="match status" value="1"/>
</dbReference>
<accession>A0A2N3ID36</accession>
<dbReference type="Pfam" id="PF00072">
    <property type="entry name" value="Response_reg"/>
    <property type="match status" value="1"/>
</dbReference>
<dbReference type="AlphaFoldDB" id="A0A2N3ID36"/>
<evidence type="ECO:0000256" key="6">
    <source>
        <dbReference type="PROSITE-ProRule" id="PRU00169"/>
    </source>
</evidence>
<name>A0A2N3ID36_9BACT</name>
<dbReference type="GO" id="GO:0000976">
    <property type="term" value="F:transcription cis-regulatory region binding"/>
    <property type="evidence" value="ECO:0007669"/>
    <property type="project" value="TreeGrafter"/>
</dbReference>
<evidence type="ECO:0000256" key="4">
    <source>
        <dbReference type="ARBA" id="ARBA00023125"/>
    </source>
</evidence>
<dbReference type="PANTHER" id="PTHR48111">
    <property type="entry name" value="REGULATOR OF RPOS"/>
    <property type="match status" value="1"/>
</dbReference>